<dbReference type="EMBL" id="CAJRAF010000004">
    <property type="protein sequence ID" value="CAG5016143.1"/>
    <property type="molecule type" value="Genomic_DNA"/>
</dbReference>
<dbReference type="Pfam" id="PF04993">
    <property type="entry name" value="TfoX_N"/>
    <property type="match status" value="1"/>
</dbReference>
<dbReference type="InterPro" id="IPR007076">
    <property type="entry name" value="TfoX_N"/>
</dbReference>
<dbReference type="Gene3D" id="3.30.1460.30">
    <property type="entry name" value="YgaC/TfoX-N like chaperone"/>
    <property type="match status" value="1"/>
</dbReference>
<dbReference type="AlphaFoldDB" id="A0A916JHP2"/>
<organism evidence="2 3">
    <name type="scientific">Dyadobacter helix</name>
    <dbReference type="NCBI Taxonomy" id="2822344"/>
    <lineage>
        <taxon>Bacteria</taxon>
        <taxon>Pseudomonadati</taxon>
        <taxon>Bacteroidota</taxon>
        <taxon>Cytophagia</taxon>
        <taxon>Cytophagales</taxon>
        <taxon>Spirosomataceae</taxon>
        <taxon>Dyadobacter</taxon>
    </lineage>
</organism>
<dbReference type="RefSeq" id="WP_215241868.1">
    <property type="nucleotide sequence ID" value="NZ_CAJRAF010000004.1"/>
</dbReference>
<evidence type="ECO:0000313" key="3">
    <source>
        <dbReference type="Proteomes" id="UP000680038"/>
    </source>
</evidence>
<dbReference type="SUPFAM" id="SSF159894">
    <property type="entry name" value="YgaC/TfoX-N like"/>
    <property type="match status" value="1"/>
</dbReference>
<keyword evidence="3" id="KW-1185">Reference proteome</keyword>
<gene>
    <name evidence="2" type="ORF">DYBT9275_05485</name>
</gene>
<reference evidence="2" key="1">
    <citation type="submission" date="2021-04" db="EMBL/GenBank/DDBJ databases">
        <authorList>
            <person name="Rodrigo-Torres L."/>
            <person name="Arahal R. D."/>
            <person name="Lucena T."/>
        </authorList>
    </citation>
    <scope>NUCLEOTIDE SEQUENCE</scope>
    <source>
        <strain evidence="2">CECT 9275</strain>
    </source>
</reference>
<name>A0A916JHP2_9BACT</name>
<sequence length="116" mass="13261">MAYDLNLADRIRAYLADVPGLDIEEKEMFKGVTFMVNGKMCVCVSGDEMMVRFDPALQDTFAEQEGFRSMVSGGRAYKGYGYISPDRVRSEKEFTFWMQQCLDFNPRAKASAKKKK</sequence>
<feature type="domain" description="TfoX N-terminal" evidence="1">
    <location>
        <begin position="22"/>
        <end position="104"/>
    </location>
</feature>
<dbReference type="Proteomes" id="UP000680038">
    <property type="component" value="Unassembled WGS sequence"/>
</dbReference>
<evidence type="ECO:0000259" key="1">
    <source>
        <dbReference type="Pfam" id="PF04993"/>
    </source>
</evidence>
<evidence type="ECO:0000313" key="2">
    <source>
        <dbReference type="EMBL" id="CAG5016143.1"/>
    </source>
</evidence>
<accession>A0A916JHP2</accession>
<comment type="caution">
    <text evidence="2">The sequence shown here is derived from an EMBL/GenBank/DDBJ whole genome shotgun (WGS) entry which is preliminary data.</text>
</comment>
<protein>
    <recommendedName>
        <fullName evidence="1">TfoX N-terminal domain-containing protein</fullName>
    </recommendedName>
</protein>
<proteinExistence type="predicted"/>